<dbReference type="Gene3D" id="3.40.720.10">
    <property type="entry name" value="Alkaline Phosphatase, subunit A"/>
    <property type="match status" value="1"/>
</dbReference>
<keyword evidence="1" id="KW-0472">Membrane</keyword>
<dbReference type="EMBL" id="JAAZON010000325">
    <property type="protein sequence ID" value="NMC62981.1"/>
    <property type="molecule type" value="Genomic_DNA"/>
</dbReference>
<evidence type="ECO:0000256" key="1">
    <source>
        <dbReference type="SAM" id="Phobius"/>
    </source>
</evidence>
<reference evidence="2 3" key="1">
    <citation type="journal article" date="2020" name="Biotechnol. Biofuels">
        <title>New insights from the biogas microbiome by comprehensive genome-resolved metagenomics of nearly 1600 species originating from multiple anaerobic digesters.</title>
        <authorList>
            <person name="Campanaro S."/>
            <person name="Treu L."/>
            <person name="Rodriguez-R L.M."/>
            <person name="Kovalovszki A."/>
            <person name="Ziels R.M."/>
            <person name="Maus I."/>
            <person name="Zhu X."/>
            <person name="Kougias P.G."/>
            <person name="Basile A."/>
            <person name="Luo G."/>
            <person name="Schluter A."/>
            <person name="Konstantinidis K.T."/>
            <person name="Angelidaki I."/>
        </authorList>
    </citation>
    <scope>NUCLEOTIDE SEQUENCE [LARGE SCALE GENOMIC DNA]</scope>
    <source>
        <strain evidence="2">AS27yjCOA_65</strain>
    </source>
</reference>
<keyword evidence="1" id="KW-0812">Transmembrane</keyword>
<protein>
    <submittedName>
        <fullName evidence="2">Nucleotide pyrophosphatase</fullName>
    </submittedName>
</protein>
<dbReference type="Proteomes" id="UP000524246">
    <property type="component" value="Unassembled WGS sequence"/>
</dbReference>
<name>A0A7X9FSD2_9DELT</name>
<feature type="transmembrane region" description="Helical" evidence="1">
    <location>
        <begin position="7"/>
        <end position="24"/>
    </location>
</feature>
<organism evidence="2 3">
    <name type="scientific">SAR324 cluster bacterium</name>
    <dbReference type="NCBI Taxonomy" id="2024889"/>
    <lineage>
        <taxon>Bacteria</taxon>
        <taxon>Deltaproteobacteria</taxon>
        <taxon>SAR324 cluster</taxon>
    </lineage>
</organism>
<dbReference type="SUPFAM" id="SSF53649">
    <property type="entry name" value="Alkaline phosphatase-like"/>
    <property type="match status" value="1"/>
</dbReference>
<accession>A0A7X9FSD2</accession>
<dbReference type="InterPro" id="IPR017850">
    <property type="entry name" value="Alkaline_phosphatase_core_sf"/>
</dbReference>
<evidence type="ECO:0000313" key="2">
    <source>
        <dbReference type="EMBL" id="NMC62981.1"/>
    </source>
</evidence>
<dbReference type="AlphaFoldDB" id="A0A7X9FSD2"/>
<feature type="non-terminal residue" evidence="2">
    <location>
        <position position="130"/>
    </location>
</feature>
<proteinExistence type="predicted"/>
<gene>
    <name evidence="2" type="ORF">GYA55_07410</name>
</gene>
<keyword evidence="1" id="KW-1133">Transmembrane helix</keyword>
<feature type="transmembrane region" description="Helical" evidence="1">
    <location>
        <begin position="36"/>
        <end position="64"/>
    </location>
</feature>
<evidence type="ECO:0000313" key="3">
    <source>
        <dbReference type="Proteomes" id="UP000524246"/>
    </source>
</evidence>
<sequence>MNKKENLYNSIFITQLILFLNLIVEVNTAQAYVGPGAGFAFLGSALVFVITILMAIATLAFWPLQWFWRKITNKDLSKKARARRVIIVGLDGLDPKLARQYMEKGLLPNFSALAKEGGFYELATTIPSIS</sequence>
<comment type="caution">
    <text evidence="2">The sequence shown here is derived from an EMBL/GenBank/DDBJ whole genome shotgun (WGS) entry which is preliminary data.</text>
</comment>